<dbReference type="PROSITE" id="PS52019">
    <property type="entry name" value="PKS_MFAS_DH"/>
    <property type="match status" value="1"/>
</dbReference>
<dbReference type="InterPro" id="IPR013154">
    <property type="entry name" value="ADH-like_N"/>
</dbReference>
<dbReference type="SMART" id="SM00823">
    <property type="entry name" value="PKS_PP"/>
    <property type="match status" value="1"/>
</dbReference>
<dbReference type="InterPro" id="IPR014031">
    <property type="entry name" value="Ketoacyl_synth_C"/>
</dbReference>
<dbReference type="InterPro" id="IPR009081">
    <property type="entry name" value="PP-bd_ACP"/>
</dbReference>
<dbReference type="InterPro" id="IPR050091">
    <property type="entry name" value="PKS_NRPS_Biosynth_Enz"/>
</dbReference>
<dbReference type="GO" id="GO:0004315">
    <property type="term" value="F:3-oxoacyl-[acyl-carrier-protein] synthase activity"/>
    <property type="evidence" value="ECO:0007669"/>
    <property type="project" value="InterPro"/>
</dbReference>
<evidence type="ECO:0000256" key="3">
    <source>
        <dbReference type="ARBA" id="ARBA00022679"/>
    </source>
</evidence>
<dbReference type="GO" id="GO:0006633">
    <property type="term" value="P:fatty acid biosynthetic process"/>
    <property type="evidence" value="ECO:0007669"/>
    <property type="project" value="InterPro"/>
</dbReference>
<dbReference type="Pfam" id="PF08659">
    <property type="entry name" value="KR"/>
    <property type="match status" value="1"/>
</dbReference>
<dbReference type="SUPFAM" id="SSF50129">
    <property type="entry name" value="GroES-like"/>
    <property type="match status" value="1"/>
</dbReference>
<evidence type="ECO:0000256" key="2">
    <source>
        <dbReference type="ARBA" id="ARBA00022553"/>
    </source>
</evidence>
<feature type="active site" description="Proton donor; for dehydratase activity" evidence="8">
    <location>
        <position position="1190"/>
    </location>
</feature>
<feature type="domain" description="Ketosynthase family 3 (KS3)" evidence="10">
    <location>
        <begin position="9"/>
        <end position="433"/>
    </location>
</feature>
<organism evidence="12 13">
    <name type="scientific">Massariosphaeria phaeospora</name>
    <dbReference type="NCBI Taxonomy" id="100035"/>
    <lineage>
        <taxon>Eukaryota</taxon>
        <taxon>Fungi</taxon>
        <taxon>Dikarya</taxon>
        <taxon>Ascomycota</taxon>
        <taxon>Pezizomycotina</taxon>
        <taxon>Dothideomycetes</taxon>
        <taxon>Pleosporomycetidae</taxon>
        <taxon>Pleosporales</taxon>
        <taxon>Pleosporales incertae sedis</taxon>
        <taxon>Massariosphaeria</taxon>
    </lineage>
</organism>
<dbReference type="Gene3D" id="3.40.50.720">
    <property type="entry name" value="NAD(P)-binding Rossmann-like Domain"/>
    <property type="match status" value="2"/>
</dbReference>
<evidence type="ECO:0000256" key="5">
    <source>
        <dbReference type="ARBA" id="ARBA00023002"/>
    </source>
</evidence>
<dbReference type="PROSITE" id="PS50075">
    <property type="entry name" value="CARRIER"/>
    <property type="match status" value="1"/>
</dbReference>
<dbReference type="PROSITE" id="PS51257">
    <property type="entry name" value="PROKAR_LIPOPROTEIN"/>
    <property type="match status" value="1"/>
</dbReference>
<dbReference type="GO" id="GO:0031177">
    <property type="term" value="F:phosphopantetheine binding"/>
    <property type="evidence" value="ECO:0007669"/>
    <property type="project" value="InterPro"/>
</dbReference>
<name>A0A7C8MPA1_9PLEO</name>
<dbReference type="Pfam" id="PF00107">
    <property type="entry name" value="ADH_zinc_N"/>
    <property type="match status" value="1"/>
</dbReference>
<comment type="caution">
    <text evidence="12">The sequence shown here is derived from an EMBL/GenBank/DDBJ whole genome shotgun (WGS) entry which is preliminary data.</text>
</comment>
<dbReference type="SUPFAM" id="SSF55048">
    <property type="entry name" value="Probable ACP-binding domain of malonyl-CoA ACP transacylase"/>
    <property type="match status" value="1"/>
</dbReference>
<dbReference type="InterPro" id="IPR042104">
    <property type="entry name" value="PKS_dehydratase_sf"/>
</dbReference>
<gene>
    <name evidence="12" type="ORF">BDV95DRAFT_633995</name>
</gene>
<accession>A0A7C8MPA1</accession>
<dbReference type="InterPro" id="IPR036291">
    <property type="entry name" value="NAD(P)-bd_dom_sf"/>
</dbReference>
<dbReference type="SUPFAM" id="SSF52151">
    <property type="entry name" value="FabD/lysophospholipase-like"/>
    <property type="match status" value="1"/>
</dbReference>
<dbReference type="InterPro" id="IPR032821">
    <property type="entry name" value="PKS_assoc"/>
</dbReference>
<evidence type="ECO:0000259" key="9">
    <source>
        <dbReference type="PROSITE" id="PS50075"/>
    </source>
</evidence>
<dbReference type="GO" id="GO:0030639">
    <property type="term" value="P:polyketide biosynthetic process"/>
    <property type="evidence" value="ECO:0007669"/>
    <property type="project" value="UniProtKB-ARBA"/>
</dbReference>
<reference evidence="12 13" key="1">
    <citation type="submission" date="2020-01" db="EMBL/GenBank/DDBJ databases">
        <authorList>
            <consortium name="DOE Joint Genome Institute"/>
            <person name="Haridas S."/>
            <person name="Albert R."/>
            <person name="Binder M."/>
            <person name="Bloem J."/>
            <person name="Labutti K."/>
            <person name="Salamov A."/>
            <person name="Andreopoulos B."/>
            <person name="Baker S.E."/>
            <person name="Barry K."/>
            <person name="Bills G."/>
            <person name="Bluhm B.H."/>
            <person name="Cannon C."/>
            <person name="Castanera R."/>
            <person name="Culley D.E."/>
            <person name="Daum C."/>
            <person name="Ezra D."/>
            <person name="Gonzalez J.B."/>
            <person name="Henrissat B."/>
            <person name="Kuo A."/>
            <person name="Liang C."/>
            <person name="Lipzen A."/>
            <person name="Lutzoni F."/>
            <person name="Magnuson J."/>
            <person name="Mondo S."/>
            <person name="Nolan M."/>
            <person name="Ohm R."/>
            <person name="Pangilinan J."/>
            <person name="Park H.-J.H."/>
            <person name="Ramirez L."/>
            <person name="Alfaro M."/>
            <person name="Sun H."/>
            <person name="Tritt A."/>
            <person name="Yoshinaga Y."/>
            <person name="Zwiers L.-H.L."/>
            <person name="Turgeon B.G."/>
            <person name="Goodwin S.B."/>
            <person name="Spatafora J.W."/>
            <person name="Crous P.W."/>
            <person name="Grigoriev I.V."/>
        </authorList>
    </citation>
    <scope>NUCLEOTIDE SEQUENCE [LARGE SCALE GENOMIC DNA]</scope>
    <source>
        <strain evidence="12 13">CBS 611.86</strain>
    </source>
</reference>
<dbReference type="Pfam" id="PF00109">
    <property type="entry name" value="ketoacyl-synt"/>
    <property type="match status" value="1"/>
</dbReference>
<dbReference type="InterPro" id="IPR013149">
    <property type="entry name" value="ADH-like_C"/>
</dbReference>
<evidence type="ECO:0000313" key="12">
    <source>
        <dbReference type="EMBL" id="KAF2878222.1"/>
    </source>
</evidence>
<keyword evidence="7" id="KW-0012">Acyltransferase</keyword>
<dbReference type="Proteomes" id="UP000481861">
    <property type="component" value="Unassembled WGS sequence"/>
</dbReference>
<feature type="region of interest" description="C-terminal hotdog fold" evidence="8">
    <location>
        <begin position="1125"/>
        <end position="1277"/>
    </location>
</feature>
<dbReference type="GO" id="GO:0016491">
    <property type="term" value="F:oxidoreductase activity"/>
    <property type="evidence" value="ECO:0007669"/>
    <property type="project" value="UniProtKB-KW"/>
</dbReference>
<dbReference type="Pfam" id="PF08240">
    <property type="entry name" value="ADH_N"/>
    <property type="match status" value="1"/>
</dbReference>
<dbReference type="InterPro" id="IPR056501">
    <property type="entry name" value="NAD-bd_HRPKS_sdrA"/>
</dbReference>
<dbReference type="SMART" id="SM00822">
    <property type="entry name" value="PKS_KR"/>
    <property type="match status" value="1"/>
</dbReference>
<keyword evidence="5" id="KW-0560">Oxidoreductase</keyword>
<keyword evidence="1" id="KW-0596">Phosphopantetheine</keyword>
<dbReference type="SUPFAM" id="SSF47336">
    <property type="entry name" value="ACP-like"/>
    <property type="match status" value="1"/>
</dbReference>
<proteinExistence type="predicted"/>
<dbReference type="PROSITE" id="PS52004">
    <property type="entry name" value="KS3_2"/>
    <property type="match status" value="1"/>
</dbReference>
<dbReference type="SMART" id="SM00829">
    <property type="entry name" value="PKS_ER"/>
    <property type="match status" value="1"/>
</dbReference>
<dbReference type="Pfam" id="PF02801">
    <property type="entry name" value="Ketoacyl-synt_C"/>
    <property type="match status" value="1"/>
</dbReference>
<evidence type="ECO:0000256" key="1">
    <source>
        <dbReference type="ARBA" id="ARBA00022450"/>
    </source>
</evidence>
<dbReference type="Pfam" id="PF21089">
    <property type="entry name" value="PKS_DH_N"/>
    <property type="match status" value="1"/>
</dbReference>
<dbReference type="Gene3D" id="3.10.129.110">
    <property type="entry name" value="Polyketide synthase dehydratase"/>
    <property type="match status" value="1"/>
</dbReference>
<dbReference type="InterPro" id="IPR020807">
    <property type="entry name" value="PKS_DH"/>
</dbReference>
<dbReference type="InterPro" id="IPR016036">
    <property type="entry name" value="Malonyl_transacylase_ACP-bd"/>
</dbReference>
<dbReference type="InterPro" id="IPR002364">
    <property type="entry name" value="Quin_OxRdtase/zeta-crystal_CS"/>
</dbReference>
<dbReference type="InterPro" id="IPR013968">
    <property type="entry name" value="PKS_KR"/>
</dbReference>
<dbReference type="InterPro" id="IPR016039">
    <property type="entry name" value="Thiolase-like"/>
</dbReference>
<dbReference type="InterPro" id="IPR011032">
    <property type="entry name" value="GroES-like_sf"/>
</dbReference>
<keyword evidence="3" id="KW-0808">Transferase</keyword>
<dbReference type="InterPro" id="IPR020843">
    <property type="entry name" value="ER"/>
</dbReference>
<dbReference type="OrthoDB" id="329835at2759"/>
<dbReference type="Pfam" id="PF23114">
    <property type="entry name" value="NAD-bd_HRPKS_sdrA"/>
    <property type="match status" value="1"/>
</dbReference>
<dbReference type="GO" id="GO:1901336">
    <property type="term" value="P:lactone biosynthetic process"/>
    <property type="evidence" value="ECO:0007669"/>
    <property type="project" value="UniProtKB-ARBA"/>
</dbReference>
<evidence type="ECO:0000256" key="6">
    <source>
        <dbReference type="ARBA" id="ARBA00023268"/>
    </source>
</evidence>
<dbReference type="Gene3D" id="3.90.180.10">
    <property type="entry name" value="Medium-chain alcohol dehydrogenases, catalytic domain"/>
    <property type="match status" value="1"/>
</dbReference>
<evidence type="ECO:0000259" key="11">
    <source>
        <dbReference type="PROSITE" id="PS52019"/>
    </source>
</evidence>
<keyword evidence="13" id="KW-1185">Reference proteome</keyword>
<dbReference type="InterPro" id="IPR014030">
    <property type="entry name" value="Ketoacyl_synth_N"/>
</dbReference>
<dbReference type="Pfam" id="PF23297">
    <property type="entry name" value="ACP_SdgA_C"/>
    <property type="match status" value="1"/>
</dbReference>
<dbReference type="InterPro" id="IPR049552">
    <property type="entry name" value="PKS_DH_N"/>
</dbReference>
<dbReference type="InterPro" id="IPR006162">
    <property type="entry name" value="Ppantetheine_attach_site"/>
</dbReference>
<dbReference type="InterPro" id="IPR020806">
    <property type="entry name" value="PKS_PP-bd"/>
</dbReference>
<dbReference type="FunFam" id="3.40.50.720:FF:000209">
    <property type="entry name" value="Polyketide synthase Pks12"/>
    <property type="match status" value="1"/>
</dbReference>
<dbReference type="Pfam" id="PF16197">
    <property type="entry name" value="KAsynt_C_assoc"/>
    <property type="match status" value="1"/>
</dbReference>
<evidence type="ECO:0000256" key="4">
    <source>
        <dbReference type="ARBA" id="ARBA00022857"/>
    </source>
</evidence>
<dbReference type="Pfam" id="PF14765">
    <property type="entry name" value="PS-DH"/>
    <property type="match status" value="1"/>
</dbReference>
<dbReference type="InterPro" id="IPR057326">
    <property type="entry name" value="KR_dom"/>
</dbReference>
<dbReference type="CDD" id="cd05195">
    <property type="entry name" value="enoyl_red"/>
    <property type="match status" value="1"/>
</dbReference>
<dbReference type="SMART" id="SM00827">
    <property type="entry name" value="PKS_AT"/>
    <property type="match status" value="1"/>
</dbReference>
<dbReference type="GO" id="GO:0008270">
    <property type="term" value="F:zinc ion binding"/>
    <property type="evidence" value="ECO:0007669"/>
    <property type="project" value="InterPro"/>
</dbReference>
<dbReference type="EMBL" id="JAADJZ010000001">
    <property type="protein sequence ID" value="KAF2878222.1"/>
    <property type="molecule type" value="Genomic_DNA"/>
</dbReference>
<dbReference type="SMART" id="SM00826">
    <property type="entry name" value="PKS_DH"/>
    <property type="match status" value="1"/>
</dbReference>
<dbReference type="Gene3D" id="3.40.366.10">
    <property type="entry name" value="Malonyl-Coenzyme A Acyl Carrier Protein, domain 2"/>
    <property type="match status" value="1"/>
</dbReference>
<dbReference type="InterPro" id="IPR001227">
    <property type="entry name" value="Ac_transferase_dom_sf"/>
</dbReference>
<keyword evidence="4" id="KW-0521">NADP</keyword>
<feature type="domain" description="PKS/mFAS DH" evidence="11">
    <location>
        <begin position="963"/>
        <end position="1277"/>
    </location>
</feature>
<dbReference type="InterPro" id="IPR020841">
    <property type="entry name" value="PKS_Beta-ketoAc_synthase_dom"/>
</dbReference>
<dbReference type="InterPro" id="IPR014043">
    <property type="entry name" value="Acyl_transferase_dom"/>
</dbReference>
<evidence type="ECO:0000256" key="7">
    <source>
        <dbReference type="ARBA" id="ARBA00023315"/>
    </source>
</evidence>
<evidence type="ECO:0000313" key="13">
    <source>
        <dbReference type="Proteomes" id="UP000481861"/>
    </source>
</evidence>
<dbReference type="InterPro" id="IPR018201">
    <property type="entry name" value="Ketoacyl_synth_AS"/>
</dbReference>
<protein>
    <submittedName>
        <fullName evidence="12">Putative polyketide synthase</fullName>
    </submittedName>
</protein>
<dbReference type="Gene3D" id="3.40.47.10">
    <property type="match status" value="1"/>
</dbReference>
<dbReference type="Pfam" id="PF00698">
    <property type="entry name" value="Acyl_transf_1"/>
    <property type="match status" value="1"/>
</dbReference>
<keyword evidence="6" id="KW-0511">Multifunctional enzyme</keyword>
<dbReference type="PANTHER" id="PTHR43775">
    <property type="entry name" value="FATTY ACID SYNTHASE"/>
    <property type="match status" value="1"/>
</dbReference>
<keyword evidence="2" id="KW-0597">Phosphoprotein</keyword>
<dbReference type="InterPro" id="IPR016035">
    <property type="entry name" value="Acyl_Trfase/lysoPLipase"/>
</dbReference>
<evidence type="ECO:0000259" key="10">
    <source>
        <dbReference type="PROSITE" id="PS52004"/>
    </source>
</evidence>
<feature type="active site" description="Proton acceptor; for dehydratase activity" evidence="8">
    <location>
        <position position="995"/>
    </location>
</feature>
<evidence type="ECO:0000256" key="8">
    <source>
        <dbReference type="PROSITE-ProRule" id="PRU01363"/>
    </source>
</evidence>
<dbReference type="SUPFAM" id="SSF51735">
    <property type="entry name" value="NAD(P)-binding Rossmann-fold domains"/>
    <property type="match status" value="2"/>
</dbReference>
<dbReference type="PROSITE" id="PS00012">
    <property type="entry name" value="PHOSPHOPANTETHEINE"/>
    <property type="match status" value="1"/>
</dbReference>
<dbReference type="GO" id="GO:0004312">
    <property type="term" value="F:fatty acid synthase activity"/>
    <property type="evidence" value="ECO:0007669"/>
    <property type="project" value="TreeGrafter"/>
</dbReference>
<dbReference type="PANTHER" id="PTHR43775:SF29">
    <property type="entry name" value="ASPERFURANONE POLYKETIDE SYNTHASE AFOG-RELATED"/>
    <property type="match status" value="1"/>
</dbReference>
<dbReference type="PROSITE" id="PS00606">
    <property type="entry name" value="KS3_1"/>
    <property type="match status" value="1"/>
</dbReference>
<dbReference type="SUPFAM" id="SSF53901">
    <property type="entry name" value="Thiolase-like"/>
    <property type="match status" value="1"/>
</dbReference>
<sequence>MGATKTADHQSVAVTGLSCRFPGDGDTLDNFWESICAGKSAWSRIPKERFDIDAFWSATKRRNTSTTQGAHFLKQDISQFDANFFSLPKNDVEATDPQHRIMIEVAYEALERAGLPLEKIAGTKTGVFMGHFTSDYKEMMYRDPDNAPTYAGTGSCTTSLSARISWLWDLRGPCFTLDTACSSSLVALHVACQSLRSRECDVAIVGGTSLLLNPEMFLYLSNQGFLAPDGKCKSFDESGNGYGRGEGFGCVVLRRVDDALLAGDPIRAVVRATGSNHDGHTKGLTVPSADAQAALIEDVYRGAGLEFKDTAYVEAHGTGTQAGDSEETQALARTIAAAHTSDQKLLVGSVKSNIGHLEAAAGIAGIIKAILILETGLIPPSINFKRGNPKIKFDEWKLQVPTQLTPWPTSGVRRISTNSFGYGGTNAHAVLDDAASYLGGRGLSGTHHTQLSLPHHAATKAGLNNAGAHSAHGNAVHGRPSPRLFVLSAQDKEGLKRVKGPLAQYVERNGLELEAASTEADEFMSKLAYTLSDRRSRLQWKTFVVASGPDDLAEVLYNSEYPALVAQSSRQPRLGFVFTGQGAQWPRMGMELMNYHVFRDCLHAADRYLQDVCECTWSAVEELEKGKSTSQLHLAEFSQALCTVLQVALVDLLWTWGIRPTAVAGHSSGEIAAAYAMGALSKEDAWKIAYYRGVLSTEMKSTSPDLDGSMMAVGLTPEKAEEWIAKVTAGALVVACINSPTSVTISGDTSGIDQLLKMLQAADVFSRKLQIDTAYHSPHMQTVAQDYYELLSDVVPLAPKGDCIMHSSVTGSTIEAKQLGAVNWVRNLISPVKFSTAIYDMLRPVRDGKRVDENAIDLLVEIGPHAALQGPATQSLKAHNIMNIPYQSVIMRNQNAAETALKLAGALWAQGFEVNVQETSADGNKRSIETLVDLPTYPWKHSQRYYHDMRIEREFLSRQKPKLSLLGAPAPSIGEREYVWRGFIRLSEDSWIADHKIQGAILYPAAGYLAMALEAASQTADESKRVASYKLRDIQLTSAAIISDEEDLECIVQLRPHIQSTRDLASTWTEFTITSSPDGKALVKNCSGLILVEYEPTQGSDTYHERLLELQNLKTEYLDVRSSCNNPIDCAEFYSDLTLMGLQYGPTFANVCEARNGDGMSFGLVEIPDVSAAMPQGSVRPHVIHPGTLDAIFHLAFAAVMGKDTLTAMVPKSIDEVVISANVPWIPGAKLPGFCKSAKHGFRELKADIVMLDDQEHLPTIEVRGFLCAEVAGGSVSGNQQIGARSIASKLVWRPAVDLLTSEDLDQALASSGGTDKMIEYMKMIYHTNPTVSVLEVASDSPLLIRATLAGISKTGDATISCANVEVKSKLDGIIHDATIESLDFGGDISTDDIKDRNYDVVLISDLDSLGSQAQTTLSNVVKVLKPAGKLCFLATQKALAHAQTTLTGYATQFLKLPGEAQSFVVAKRNLGINGTNDFLKSSHITIIKPAKLKERVESVAQEISKFLQDHGYETDQFSWGSNPSALAGKMCLSLLELQESILEDLSEENFEPFKRVLLDTASVFWVTGFNSPSSSMIDGLARVVRNETPGLSLRTFHADESLLSSPRRLADLISRAFNSKSEDDEYLLKDGLINISRIEEDGLFNAAINGLLPGAASTITNMPLENAAYPLKMAIQTPGMLDSVCMEVDEMPGTELESNYIEIKVKASSINFRDVMVAMGQIPDSKLGFDAAGVVVRVGTKVSEFKIGDRVAMYAHGAHRTTLRSRSDYCARIPESMTFEQASTVIAIHGTAWNGLVRIANVQKGQSLLVHAAAGGVGQAAIQLAKHFEMEIFATVSSETKRKLIRDNYSIPEDHIFNSRDYSFVKGIKRMTNGRGVDVVLNSLSGEALRQTWHCIAPFGYFVEIGLRDILNNTGLDMAPFKQDATFTFFNLNHVAQSRPDIMAAVVENAFDFFRRGISKTVEPLVTYPISDIESAFRLMQAGKHLGKLVFTWGNDDVVPVIQQQKSNLRLDPNAVYLLVGGLGGLGRSLSMKLVQLGARKLCFLSRSGCKSTTAKQLVHDLEQQGVKVQTYKCDVANQSAVANSTASCSRELGTVRGVFQCAMVLCDTLFVNMTHQQWRDATRPKVQGTWNLHKHLPDVDFFISLSSFAAVFGNRGQGNYSAAGAYEDALAHHRRGQGQHATTLDLGIMRDIGVLAETGITDSLREWEKPYGIRETEFHALMERAIEGDINGTTQPQVITGLATGGSVIAAGIDPPFYLDNPRFSIMALTDTRDQKSDSSSSVSIHSLVAQAETLEEAATSITEGLVKQIAKMLQMPIDEIDTARFLHSYGIDSLVAIEVVNWALKEVKSAITVFDVLAGVPITTLTGKMAAKSSVLPKEFALV</sequence>
<feature type="domain" description="Carrier" evidence="9">
    <location>
        <begin position="2299"/>
        <end position="2376"/>
    </location>
</feature>
<dbReference type="SMART" id="SM00825">
    <property type="entry name" value="PKS_KS"/>
    <property type="match status" value="1"/>
</dbReference>
<dbReference type="Gene3D" id="1.10.1200.10">
    <property type="entry name" value="ACP-like"/>
    <property type="match status" value="1"/>
</dbReference>
<dbReference type="CDD" id="cd00833">
    <property type="entry name" value="PKS"/>
    <property type="match status" value="1"/>
</dbReference>
<feature type="region of interest" description="N-terminal hotdog fold" evidence="8">
    <location>
        <begin position="963"/>
        <end position="1097"/>
    </location>
</feature>
<dbReference type="InterPro" id="IPR049551">
    <property type="entry name" value="PKS_DH_C"/>
</dbReference>
<dbReference type="InterPro" id="IPR049900">
    <property type="entry name" value="PKS_mFAS_DH"/>
</dbReference>
<dbReference type="InterPro" id="IPR036736">
    <property type="entry name" value="ACP-like_sf"/>
</dbReference>
<dbReference type="PROSITE" id="PS01162">
    <property type="entry name" value="QOR_ZETA_CRYSTAL"/>
    <property type="match status" value="1"/>
</dbReference>